<dbReference type="InterPro" id="IPR052700">
    <property type="entry name" value="Carb_kinase_PfkB-like"/>
</dbReference>
<evidence type="ECO:0000256" key="1">
    <source>
        <dbReference type="ARBA" id="ARBA00010688"/>
    </source>
</evidence>
<feature type="domain" description="Carbohydrate kinase PfkB" evidence="4">
    <location>
        <begin position="11"/>
        <end position="287"/>
    </location>
</feature>
<protein>
    <submittedName>
        <fullName evidence="5">Sugar kinase</fullName>
    </submittedName>
</protein>
<dbReference type="InterPro" id="IPR002173">
    <property type="entry name" value="Carboh/pur_kinase_PfkB_CS"/>
</dbReference>
<dbReference type="AlphaFoldDB" id="A0A5Q6RRW0"/>
<dbReference type="EMBL" id="VDFQ02000005">
    <property type="protein sequence ID" value="KAA1420745.1"/>
    <property type="molecule type" value="Genomic_DNA"/>
</dbReference>
<keyword evidence="3 5" id="KW-0418">Kinase</keyword>
<dbReference type="CDD" id="cd01166">
    <property type="entry name" value="KdgK"/>
    <property type="match status" value="1"/>
</dbReference>
<organism evidence="5 6">
    <name type="scientific">Mumia zhuanghuii</name>
    <dbReference type="NCBI Taxonomy" id="2585211"/>
    <lineage>
        <taxon>Bacteria</taxon>
        <taxon>Bacillati</taxon>
        <taxon>Actinomycetota</taxon>
        <taxon>Actinomycetes</taxon>
        <taxon>Propionibacteriales</taxon>
        <taxon>Nocardioidaceae</taxon>
        <taxon>Mumia</taxon>
    </lineage>
</organism>
<dbReference type="Gene3D" id="3.40.1190.20">
    <property type="match status" value="1"/>
</dbReference>
<dbReference type="InterPro" id="IPR011611">
    <property type="entry name" value="PfkB_dom"/>
</dbReference>
<keyword evidence="2" id="KW-0808">Transferase</keyword>
<dbReference type="SUPFAM" id="SSF53613">
    <property type="entry name" value="Ribokinase-like"/>
    <property type="match status" value="1"/>
</dbReference>
<evidence type="ECO:0000313" key="6">
    <source>
        <dbReference type="Proteomes" id="UP000307768"/>
    </source>
</evidence>
<evidence type="ECO:0000256" key="2">
    <source>
        <dbReference type="ARBA" id="ARBA00022679"/>
    </source>
</evidence>
<dbReference type="OrthoDB" id="7946249at2"/>
<evidence type="ECO:0000313" key="5">
    <source>
        <dbReference type="EMBL" id="KAA1420745.1"/>
    </source>
</evidence>
<comment type="similarity">
    <text evidence="1">Belongs to the carbohydrate kinase PfkB family.</text>
</comment>
<dbReference type="PROSITE" id="PS00584">
    <property type="entry name" value="PFKB_KINASES_2"/>
    <property type="match status" value="1"/>
</dbReference>
<comment type="caution">
    <text evidence="5">The sequence shown here is derived from an EMBL/GenBank/DDBJ whole genome shotgun (WGS) entry which is preliminary data.</text>
</comment>
<dbReference type="Proteomes" id="UP000307768">
    <property type="component" value="Unassembled WGS sequence"/>
</dbReference>
<dbReference type="PANTHER" id="PTHR43320">
    <property type="entry name" value="SUGAR KINASE"/>
    <property type="match status" value="1"/>
</dbReference>
<evidence type="ECO:0000259" key="4">
    <source>
        <dbReference type="Pfam" id="PF00294"/>
    </source>
</evidence>
<dbReference type="PANTHER" id="PTHR43320:SF2">
    <property type="entry name" value="2-DEHYDRO-3-DEOXYGLUCONOKINASE_2-DEHYDRO-3-DEOXYGALACTONOKINASE"/>
    <property type="match status" value="1"/>
</dbReference>
<dbReference type="InterPro" id="IPR029056">
    <property type="entry name" value="Ribokinase-like"/>
</dbReference>
<evidence type="ECO:0000256" key="3">
    <source>
        <dbReference type="ARBA" id="ARBA00022777"/>
    </source>
</evidence>
<name>A0A5Q6RRW0_9ACTN</name>
<proteinExistence type="inferred from homology"/>
<gene>
    <name evidence="5" type="ORF">FE697_016005</name>
</gene>
<accession>A0A5Q6RRW0</accession>
<sequence>MGLLVTRGAGPLARGAQLTLSVAGAESNVAVALARLGVPVTWIGRLGTDAVGDVVRRELGAEGVDLAVVRDPDAPTGLLIKERRSATSTRVHYHRSGSAGSRLEPADVPVDAVAGAGILHVTGITPALSATAASAVERAVDVAKAAGVLISFDVNHRSKLWGSKAAAAALAPLLARSDVVFAGLDEAALFVDVDPDADPAETARALARLGPAQAVVKLGSRGCVAVVDDAVHRQEAMSVHVVDPVGAGDAFVGGYLAGLVAGDEPAARLELAVTLGAYACTVDGDWEGLPFRADLAAATDPEHVDR</sequence>
<dbReference type="GO" id="GO:0016301">
    <property type="term" value="F:kinase activity"/>
    <property type="evidence" value="ECO:0007669"/>
    <property type="project" value="UniProtKB-KW"/>
</dbReference>
<dbReference type="Pfam" id="PF00294">
    <property type="entry name" value="PfkB"/>
    <property type="match status" value="1"/>
</dbReference>
<reference evidence="5 6" key="1">
    <citation type="submission" date="2019-09" db="EMBL/GenBank/DDBJ databases">
        <title>Mumia zhuanghuii sp. nov. isolated from the intestinal contents of plateau pika (Ochotona curzoniae) in the Qinghai-Tibet plateau of China.</title>
        <authorList>
            <person name="Tian Z."/>
        </authorList>
    </citation>
    <scope>NUCLEOTIDE SEQUENCE [LARGE SCALE GENOMIC DNA]</scope>
    <source>
        <strain evidence="6">350</strain>
    </source>
</reference>